<dbReference type="RefSeq" id="WP_085443854.1">
    <property type="nucleotide sequence ID" value="NZ_LVJN01000020.1"/>
</dbReference>
<evidence type="ECO:0000313" key="7">
    <source>
        <dbReference type="Proteomes" id="UP000194003"/>
    </source>
</evidence>
<dbReference type="PROSITE" id="PS51352">
    <property type="entry name" value="THIOREDOXIN_2"/>
    <property type="match status" value="1"/>
</dbReference>
<reference evidence="6 7" key="1">
    <citation type="journal article" date="2016" name="BMC Genomics">
        <title>Combined genomic and structural analyses of a cultured magnetotactic bacterium reveals its niche adaptation to a dynamic environment.</title>
        <authorList>
            <person name="Araujo A.C."/>
            <person name="Morillo V."/>
            <person name="Cypriano J."/>
            <person name="Teixeira L.C."/>
            <person name="Leao P."/>
            <person name="Lyra S."/>
            <person name="Almeida L.G."/>
            <person name="Bazylinski D.A."/>
            <person name="Vasconcellos A.T."/>
            <person name="Abreu F."/>
            <person name="Lins U."/>
        </authorList>
    </citation>
    <scope>NUCLEOTIDE SEQUENCE [LARGE SCALE GENOMIC DNA]</scope>
    <source>
        <strain evidence="6 7">IT-1</strain>
    </source>
</reference>
<feature type="binding site" evidence="3">
    <location>
        <position position="79"/>
    </location>
    <ligand>
        <name>Cu cation</name>
        <dbReference type="ChEBI" id="CHEBI:23378"/>
    </ligand>
</feature>
<sequence>MNSALPTVTRLRLAAVILLFCLVTALLTAPPSTRAEGGVIPIHGDFSLLDENGRAVTLKDYRGRYLLLYFGYTFCPDVCPTNLGIMAQALEMLPKPTVEKITPLFISIDPERDTVEVVKEYTDLFHPAIIGLSARAPADAMAAARSFGVFFAKDRVDPQHPMDYTVSHSSNTMLLDPLGRMLEIFPHATAPEQLVKTILKRIH</sequence>
<dbReference type="EMBL" id="LVJN01000020">
    <property type="protein sequence ID" value="OSM01682.1"/>
    <property type="molecule type" value="Genomic_DNA"/>
</dbReference>
<evidence type="ECO:0000256" key="2">
    <source>
        <dbReference type="ARBA" id="ARBA00023008"/>
    </source>
</evidence>
<evidence type="ECO:0000256" key="1">
    <source>
        <dbReference type="ARBA" id="ARBA00010996"/>
    </source>
</evidence>
<keyword evidence="4" id="KW-1015">Disulfide bond</keyword>
<feature type="domain" description="Thioredoxin" evidence="5">
    <location>
        <begin position="37"/>
        <end position="203"/>
    </location>
</feature>
<gene>
    <name evidence="6" type="ORF">MAIT1_01700</name>
</gene>
<dbReference type="InterPro" id="IPR003782">
    <property type="entry name" value="SCO1/SenC"/>
</dbReference>
<evidence type="ECO:0000256" key="4">
    <source>
        <dbReference type="PIRSR" id="PIRSR603782-2"/>
    </source>
</evidence>
<dbReference type="AlphaFoldDB" id="A0A1Y2K138"/>
<dbReference type="SUPFAM" id="SSF52833">
    <property type="entry name" value="Thioredoxin-like"/>
    <property type="match status" value="1"/>
</dbReference>
<dbReference type="Gene3D" id="3.40.30.10">
    <property type="entry name" value="Glutaredoxin"/>
    <property type="match status" value="1"/>
</dbReference>
<protein>
    <submittedName>
        <fullName evidence="6">Putative Classical-complement-pathway C3/C5 convertase</fullName>
    </submittedName>
</protein>
<keyword evidence="2 3" id="KW-0186">Copper</keyword>
<dbReference type="Proteomes" id="UP000194003">
    <property type="component" value="Unassembled WGS sequence"/>
</dbReference>
<feature type="binding site" evidence="3">
    <location>
        <position position="168"/>
    </location>
    <ligand>
        <name>Cu cation</name>
        <dbReference type="ChEBI" id="CHEBI:23378"/>
    </ligand>
</feature>
<dbReference type="OrthoDB" id="9790194at2"/>
<accession>A0A1Y2K138</accession>
<feature type="disulfide bond" description="Redox-active" evidence="4">
    <location>
        <begin position="75"/>
        <end position="79"/>
    </location>
</feature>
<dbReference type="InterPro" id="IPR013766">
    <property type="entry name" value="Thioredoxin_domain"/>
</dbReference>
<feature type="binding site" evidence="3">
    <location>
        <position position="75"/>
    </location>
    <ligand>
        <name>Cu cation</name>
        <dbReference type="ChEBI" id="CHEBI:23378"/>
    </ligand>
</feature>
<evidence type="ECO:0000313" key="6">
    <source>
        <dbReference type="EMBL" id="OSM01682.1"/>
    </source>
</evidence>
<proteinExistence type="inferred from homology"/>
<name>A0A1Y2K138_9PROT</name>
<evidence type="ECO:0000259" key="5">
    <source>
        <dbReference type="PROSITE" id="PS51352"/>
    </source>
</evidence>
<keyword evidence="7" id="KW-1185">Reference proteome</keyword>
<comment type="similarity">
    <text evidence="1">Belongs to the SCO1/2 family.</text>
</comment>
<keyword evidence="3" id="KW-0479">Metal-binding</keyword>
<dbReference type="STRING" id="1434232.MAIT1_01700"/>
<organism evidence="6 7">
    <name type="scientific">Magnetofaba australis IT-1</name>
    <dbReference type="NCBI Taxonomy" id="1434232"/>
    <lineage>
        <taxon>Bacteria</taxon>
        <taxon>Pseudomonadati</taxon>
        <taxon>Pseudomonadota</taxon>
        <taxon>Magnetococcia</taxon>
        <taxon>Magnetococcales</taxon>
        <taxon>Magnetococcaceae</taxon>
        <taxon>Magnetofaba</taxon>
    </lineage>
</organism>
<dbReference type="Pfam" id="PF02630">
    <property type="entry name" value="SCO1-SenC"/>
    <property type="match status" value="1"/>
</dbReference>
<dbReference type="InterPro" id="IPR036249">
    <property type="entry name" value="Thioredoxin-like_sf"/>
</dbReference>
<dbReference type="GO" id="GO:0046872">
    <property type="term" value="F:metal ion binding"/>
    <property type="evidence" value="ECO:0007669"/>
    <property type="project" value="UniProtKB-KW"/>
</dbReference>
<dbReference type="PANTHER" id="PTHR12151">
    <property type="entry name" value="ELECTRON TRANSPORT PROTIN SCO1/SENC FAMILY MEMBER"/>
    <property type="match status" value="1"/>
</dbReference>
<dbReference type="CDD" id="cd02968">
    <property type="entry name" value="SCO"/>
    <property type="match status" value="1"/>
</dbReference>
<dbReference type="PANTHER" id="PTHR12151:SF25">
    <property type="entry name" value="LINALOOL DEHYDRATASE_ISOMERASE DOMAIN-CONTAINING PROTEIN"/>
    <property type="match status" value="1"/>
</dbReference>
<comment type="caution">
    <text evidence="6">The sequence shown here is derived from an EMBL/GenBank/DDBJ whole genome shotgun (WGS) entry which is preliminary data.</text>
</comment>
<dbReference type="FunFam" id="3.40.30.10:FF:000013">
    <property type="entry name" value="Blast:Protein SCO1 homolog, mitochondrial"/>
    <property type="match status" value="1"/>
</dbReference>
<evidence type="ECO:0000256" key="3">
    <source>
        <dbReference type="PIRSR" id="PIRSR603782-1"/>
    </source>
</evidence>